<dbReference type="InterPro" id="IPR029787">
    <property type="entry name" value="Nucleotide_cyclase"/>
</dbReference>
<dbReference type="InterPro" id="IPR035919">
    <property type="entry name" value="EAL_sf"/>
</dbReference>
<keyword evidence="1" id="KW-0472">Membrane</keyword>
<dbReference type="SUPFAM" id="SSF141868">
    <property type="entry name" value="EAL domain-like"/>
    <property type="match status" value="1"/>
</dbReference>
<dbReference type="SMART" id="SM00267">
    <property type="entry name" value="GGDEF"/>
    <property type="match status" value="1"/>
</dbReference>
<sequence length="721" mass="77373">MNFDFFRTKLKWRLATVAATSFIFVSTLGTLGYTVAGAFHYMASVVDDIDDARAVTAAKGALRALQKQLGATVRDNAYWDDAFSQMSGPGATDWATENWGSTTANYPLYDTAMALGTDGNPIMAYHKGEVVTDPNGFYLGKLAQVIDAARRPDPGRDGVPVSFIKTQDGIAIIGAAAIQPSAFEDKLDYSALPVLVFSKQLTPTVVAEISATFTISGLALQNTVDTLRALHAELKDMEGHDVGYLTWPHVDPGTTGYLRVRPTVVGAGIVLILLLTAVGGAGFMAFRSISSSERRSAYEAKHDALTGLLNRVGCFEQLEKAVQSNVLGASLLMIDLDGFKPVNDAWGHAVGDELLRSVAARLVDHLPDGAIVARLGGDEFAVISRDQVLKDGALAARILTSLSSPFVIGGRTIEISCSVGAANMSDPGTNAAELLRRADLALYRSKDMGRGRSMIYSPSLDEDAANTSDLEQELRHALASGQIRTVFQPLVDATTREIRGVEALARWKSATRGDVTPEVFISLAERAGLIDQLGFEVLRLSVREASRWPGVGVAVNVSPLQLRNPYFASQVGDILAQADFDPMRLTIEVTEGVLISNPDQAKRAFKTLRNMGIKIALDDFGCGYASIGALREFGFDRMKIDRSLIVALDHDDRDGAVLHATIALANALHLPVTAEGIETEEQAAAVRLSGCDELQGYLFSRPASADQITQAYFAPSSRLAG</sequence>
<dbReference type="PROSITE" id="PS50887">
    <property type="entry name" value="GGDEF"/>
    <property type="match status" value="1"/>
</dbReference>
<gene>
    <name evidence="4" type="ORF">GGE66_000418</name>
</gene>
<dbReference type="PROSITE" id="PS50883">
    <property type="entry name" value="EAL"/>
    <property type="match status" value="1"/>
</dbReference>
<dbReference type="PANTHER" id="PTHR44757:SF2">
    <property type="entry name" value="BIOFILM ARCHITECTURE MAINTENANCE PROTEIN MBAA"/>
    <property type="match status" value="1"/>
</dbReference>
<dbReference type="NCBIfam" id="TIGR00254">
    <property type="entry name" value="GGDEF"/>
    <property type="match status" value="1"/>
</dbReference>
<feature type="transmembrane region" description="Helical" evidence="1">
    <location>
        <begin position="264"/>
        <end position="286"/>
    </location>
</feature>
<dbReference type="Pfam" id="PF00563">
    <property type="entry name" value="EAL"/>
    <property type="match status" value="1"/>
</dbReference>
<proteinExistence type="predicted"/>
<keyword evidence="1" id="KW-0812">Transmembrane</keyword>
<dbReference type="InterPro" id="IPR000160">
    <property type="entry name" value="GGDEF_dom"/>
</dbReference>
<dbReference type="EMBL" id="JACIIJ010000001">
    <property type="protein sequence ID" value="MBB6219474.1"/>
    <property type="molecule type" value="Genomic_DNA"/>
</dbReference>
<dbReference type="Gene3D" id="3.20.20.450">
    <property type="entry name" value="EAL domain"/>
    <property type="match status" value="1"/>
</dbReference>
<comment type="caution">
    <text evidence="4">The sequence shown here is derived from an EMBL/GenBank/DDBJ whole genome shotgun (WGS) entry which is preliminary data.</text>
</comment>
<keyword evidence="1" id="KW-1133">Transmembrane helix</keyword>
<name>A0A7W9ZQ67_RHILE</name>
<dbReference type="InterPro" id="IPR001633">
    <property type="entry name" value="EAL_dom"/>
</dbReference>
<dbReference type="SMART" id="SM00052">
    <property type="entry name" value="EAL"/>
    <property type="match status" value="1"/>
</dbReference>
<feature type="domain" description="GGDEF" evidence="3">
    <location>
        <begin position="327"/>
        <end position="458"/>
    </location>
</feature>
<organism evidence="4 5">
    <name type="scientific">Rhizobium leguminosarum</name>
    <dbReference type="NCBI Taxonomy" id="384"/>
    <lineage>
        <taxon>Bacteria</taxon>
        <taxon>Pseudomonadati</taxon>
        <taxon>Pseudomonadota</taxon>
        <taxon>Alphaproteobacteria</taxon>
        <taxon>Hyphomicrobiales</taxon>
        <taxon>Rhizobiaceae</taxon>
        <taxon>Rhizobium/Agrobacterium group</taxon>
        <taxon>Rhizobium</taxon>
    </lineage>
</organism>
<dbReference type="Proteomes" id="UP000517187">
    <property type="component" value="Unassembled WGS sequence"/>
</dbReference>
<feature type="domain" description="EAL" evidence="2">
    <location>
        <begin position="467"/>
        <end position="716"/>
    </location>
</feature>
<dbReference type="InterPro" id="IPR052155">
    <property type="entry name" value="Biofilm_reg_signaling"/>
</dbReference>
<dbReference type="PANTHER" id="PTHR44757">
    <property type="entry name" value="DIGUANYLATE CYCLASE DGCP"/>
    <property type="match status" value="1"/>
</dbReference>
<evidence type="ECO:0000259" key="2">
    <source>
        <dbReference type="PROSITE" id="PS50883"/>
    </source>
</evidence>
<dbReference type="Pfam" id="PF05228">
    <property type="entry name" value="CHASE4"/>
    <property type="match status" value="1"/>
</dbReference>
<dbReference type="SUPFAM" id="SSF55073">
    <property type="entry name" value="Nucleotide cyclase"/>
    <property type="match status" value="1"/>
</dbReference>
<accession>A0A7W9ZQ67</accession>
<dbReference type="CDD" id="cd01948">
    <property type="entry name" value="EAL"/>
    <property type="match status" value="1"/>
</dbReference>
<dbReference type="InterPro" id="IPR043128">
    <property type="entry name" value="Rev_trsase/Diguanyl_cyclase"/>
</dbReference>
<reference evidence="4 5" key="1">
    <citation type="submission" date="2020-08" db="EMBL/GenBank/DDBJ databases">
        <title>Genomic Encyclopedia of Type Strains, Phase IV (KMG-V): Genome sequencing to study the core and pangenomes of soil and plant-associated prokaryotes.</title>
        <authorList>
            <person name="Whitman W."/>
        </authorList>
    </citation>
    <scope>NUCLEOTIDE SEQUENCE [LARGE SCALE GENOMIC DNA]</scope>
    <source>
        <strain evidence="4 5">SEMIA 4011</strain>
    </source>
</reference>
<dbReference type="CDD" id="cd01949">
    <property type="entry name" value="GGDEF"/>
    <property type="match status" value="1"/>
</dbReference>
<dbReference type="InterPro" id="IPR007892">
    <property type="entry name" value="CHASE4"/>
</dbReference>
<dbReference type="Gene3D" id="3.30.70.270">
    <property type="match status" value="1"/>
</dbReference>
<dbReference type="RefSeq" id="WP_184692269.1">
    <property type="nucleotide sequence ID" value="NZ_JACIIJ010000001.1"/>
</dbReference>
<protein>
    <submittedName>
        <fullName evidence="4">Diguanylate cyclase (GGDEF)-like protein</fullName>
    </submittedName>
</protein>
<evidence type="ECO:0000313" key="4">
    <source>
        <dbReference type="EMBL" id="MBB6219474.1"/>
    </source>
</evidence>
<dbReference type="Pfam" id="PF00990">
    <property type="entry name" value="GGDEF"/>
    <property type="match status" value="1"/>
</dbReference>
<evidence type="ECO:0000259" key="3">
    <source>
        <dbReference type="PROSITE" id="PS50887"/>
    </source>
</evidence>
<evidence type="ECO:0000256" key="1">
    <source>
        <dbReference type="SAM" id="Phobius"/>
    </source>
</evidence>
<evidence type="ECO:0000313" key="5">
    <source>
        <dbReference type="Proteomes" id="UP000517187"/>
    </source>
</evidence>
<dbReference type="AlphaFoldDB" id="A0A7W9ZQ67"/>